<dbReference type="EMBL" id="JAAGNX010000003">
    <property type="protein sequence ID" value="NDV63420.1"/>
    <property type="molecule type" value="Genomic_DNA"/>
</dbReference>
<keyword evidence="1" id="KW-0479">Metal-binding</keyword>
<dbReference type="CDD" id="cd07010">
    <property type="entry name" value="cupin_PMI_type_I_N_bac"/>
    <property type="match status" value="1"/>
</dbReference>
<dbReference type="PANTHER" id="PTHR42742:SF3">
    <property type="entry name" value="FRUCTOKINASE"/>
    <property type="match status" value="1"/>
</dbReference>
<comment type="caution">
    <text evidence="4">The sequence shown here is derived from an EMBL/GenBank/DDBJ whole genome shotgun (WGS) entry which is preliminary data.</text>
</comment>
<sequence>MELSGRILTFQPERVWRSYPGGATLDRLQGKSNPRDDHWPEDWVGSTTEAVNPVKRPDGEGLARVVEGDQPRFRDLLARDPVAFLGKDHTGAYGANLPVLVKLLDSAIRLHFQAHPTAEFARRHKLGPSGKAEAYHILAMRPEIKDPYIYIGFQRPPSRAEFKRMIEEQDIAAIEACFDRIPVKVGETYFIPGGRPHAIGPGILMVEVMEPSDLAVRFEFERGGYVLPESARFMQRDLDFCLDVFDYDPLPLEQAIARYRCNPLARREWSGGGHQFSLLEKDRNPRFTLRQSTFTRNAVWEGAQAFIGIVTSGTGVIDDSQGQRAVGPYDRFFCPADLEKFQIEPGPDGLTLLECYPPAPEDSLADFKHPG</sequence>
<dbReference type="Gene3D" id="2.60.120.10">
    <property type="entry name" value="Jelly Rolls"/>
    <property type="match status" value="1"/>
</dbReference>
<evidence type="ECO:0000259" key="3">
    <source>
        <dbReference type="Pfam" id="PF20511"/>
    </source>
</evidence>
<dbReference type="InterPro" id="IPR046457">
    <property type="entry name" value="PMI_typeI_cat"/>
</dbReference>
<reference evidence="4 5" key="1">
    <citation type="submission" date="2020-02" db="EMBL/GenBank/DDBJ databases">
        <title>Albibacoteraceae fam. nov., the first described family within the subdivision 4 Verrucomicrobia.</title>
        <authorList>
            <person name="Xi F."/>
        </authorList>
    </citation>
    <scope>NUCLEOTIDE SEQUENCE [LARGE SCALE GENOMIC DNA]</scope>
    <source>
        <strain evidence="4 5">CK1056</strain>
    </source>
</reference>
<dbReference type="SUPFAM" id="SSF51182">
    <property type="entry name" value="RmlC-like cupins"/>
    <property type="match status" value="1"/>
</dbReference>
<dbReference type="Pfam" id="PF20511">
    <property type="entry name" value="PMI_typeI_cat"/>
    <property type="match status" value="1"/>
</dbReference>
<keyword evidence="5" id="KW-1185">Reference proteome</keyword>
<gene>
    <name evidence="4" type="ORF">G0Q06_13220</name>
</gene>
<dbReference type="AlphaFoldDB" id="A0A6B2M706"/>
<dbReference type="PANTHER" id="PTHR42742">
    <property type="entry name" value="TRANSCRIPTIONAL REPRESSOR MPRA"/>
    <property type="match status" value="1"/>
</dbReference>
<dbReference type="GO" id="GO:0008270">
    <property type="term" value="F:zinc ion binding"/>
    <property type="evidence" value="ECO:0007669"/>
    <property type="project" value="InterPro"/>
</dbReference>
<organism evidence="4 5">
    <name type="scientific">Oceanipulchritudo coccoides</name>
    <dbReference type="NCBI Taxonomy" id="2706888"/>
    <lineage>
        <taxon>Bacteria</taxon>
        <taxon>Pseudomonadati</taxon>
        <taxon>Verrucomicrobiota</taxon>
        <taxon>Opitutia</taxon>
        <taxon>Puniceicoccales</taxon>
        <taxon>Oceanipulchritudinaceae</taxon>
        <taxon>Oceanipulchritudo</taxon>
    </lineage>
</organism>
<protein>
    <recommendedName>
        <fullName evidence="3">Phosphomannose isomerase type I catalytic domain-containing protein</fullName>
    </recommendedName>
</protein>
<dbReference type="InterPro" id="IPR051804">
    <property type="entry name" value="Carb_Metab_Reg_Kinase/Isom"/>
</dbReference>
<accession>A0A6B2M706</accession>
<keyword evidence="2" id="KW-0862">Zinc</keyword>
<dbReference type="InterPro" id="IPR014710">
    <property type="entry name" value="RmlC-like_jellyroll"/>
</dbReference>
<feature type="domain" description="Phosphomannose isomerase type I catalytic" evidence="3">
    <location>
        <begin position="27"/>
        <end position="123"/>
    </location>
</feature>
<dbReference type="GO" id="GO:0004476">
    <property type="term" value="F:mannose-6-phosphate isomerase activity"/>
    <property type="evidence" value="ECO:0007669"/>
    <property type="project" value="InterPro"/>
</dbReference>
<evidence type="ECO:0000256" key="2">
    <source>
        <dbReference type="ARBA" id="ARBA00022833"/>
    </source>
</evidence>
<name>A0A6B2M706_9BACT</name>
<dbReference type="InterPro" id="IPR011051">
    <property type="entry name" value="RmlC_Cupin_sf"/>
</dbReference>
<evidence type="ECO:0000256" key="1">
    <source>
        <dbReference type="ARBA" id="ARBA00022723"/>
    </source>
</evidence>
<dbReference type="RefSeq" id="WP_163966972.1">
    <property type="nucleotide sequence ID" value="NZ_JAAGNX010000003.1"/>
</dbReference>
<proteinExistence type="predicted"/>
<dbReference type="Proteomes" id="UP000478417">
    <property type="component" value="Unassembled WGS sequence"/>
</dbReference>
<evidence type="ECO:0000313" key="4">
    <source>
        <dbReference type="EMBL" id="NDV63420.1"/>
    </source>
</evidence>
<evidence type="ECO:0000313" key="5">
    <source>
        <dbReference type="Proteomes" id="UP000478417"/>
    </source>
</evidence>